<dbReference type="EMBL" id="JBBCAQ010000002">
    <property type="protein sequence ID" value="KAK7605514.1"/>
    <property type="molecule type" value="Genomic_DNA"/>
</dbReference>
<keyword evidence="1" id="KW-0472">Membrane</keyword>
<dbReference type="AlphaFoldDB" id="A0AAN9TUG9"/>
<keyword evidence="3" id="KW-1185">Reference proteome</keyword>
<reference evidence="2 3" key="1">
    <citation type="submission" date="2024-03" db="EMBL/GenBank/DDBJ databases">
        <title>Adaptation during the transition from Ophiocordyceps entomopathogen to insect associate is accompanied by gene loss and intensified selection.</title>
        <authorList>
            <person name="Ward C.M."/>
            <person name="Onetto C.A."/>
            <person name="Borneman A.R."/>
        </authorList>
    </citation>
    <scope>NUCLEOTIDE SEQUENCE [LARGE SCALE GENOMIC DNA]</scope>
    <source>
        <strain evidence="2">AWRI1</strain>
        <tissue evidence="2">Single Adult Female</tissue>
    </source>
</reference>
<evidence type="ECO:0000256" key="1">
    <source>
        <dbReference type="SAM" id="Phobius"/>
    </source>
</evidence>
<organism evidence="2 3">
    <name type="scientific">Parthenolecanium corni</name>
    <dbReference type="NCBI Taxonomy" id="536013"/>
    <lineage>
        <taxon>Eukaryota</taxon>
        <taxon>Metazoa</taxon>
        <taxon>Ecdysozoa</taxon>
        <taxon>Arthropoda</taxon>
        <taxon>Hexapoda</taxon>
        <taxon>Insecta</taxon>
        <taxon>Pterygota</taxon>
        <taxon>Neoptera</taxon>
        <taxon>Paraneoptera</taxon>
        <taxon>Hemiptera</taxon>
        <taxon>Sternorrhyncha</taxon>
        <taxon>Coccoidea</taxon>
        <taxon>Coccidae</taxon>
        <taxon>Parthenolecanium</taxon>
    </lineage>
</organism>
<feature type="transmembrane region" description="Helical" evidence="1">
    <location>
        <begin position="80"/>
        <end position="103"/>
    </location>
</feature>
<keyword evidence="1" id="KW-1133">Transmembrane helix</keyword>
<sequence length="188" mass="21988">MKIPADDFRLNLVQERTALEQALCIPPINFNPQLFRTVMYMRGRNRPVDRIDDVRSHLMLSPVKLLYCYSEIKAQGRCGLWFVVCGLWFTVSYSLLATNFLYGMVITNARWRLPPFLFFLCLLFLLPERGLDSARGQLGLVWHLLRCYEPGLLIDRSDSAESVVEVDSYYRSREDSDFRPTECNYIRT</sequence>
<keyword evidence="1" id="KW-0812">Transmembrane</keyword>
<evidence type="ECO:0000313" key="2">
    <source>
        <dbReference type="EMBL" id="KAK7605514.1"/>
    </source>
</evidence>
<dbReference type="Proteomes" id="UP001367676">
    <property type="component" value="Unassembled WGS sequence"/>
</dbReference>
<proteinExistence type="predicted"/>
<gene>
    <name evidence="2" type="ORF">V9T40_007372</name>
</gene>
<protein>
    <submittedName>
        <fullName evidence="2">Uncharacterized protein</fullName>
    </submittedName>
</protein>
<evidence type="ECO:0000313" key="3">
    <source>
        <dbReference type="Proteomes" id="UP001367676"/>
    </source>
</evidence>
<accession>A0AAN9TUG9</accession>
<comment type="caution">
    <text evidence="2">The sequence shown here is derived from an EMBL/GenBank/DDBJ whole genome shotgun (WGS) entry which is preliminary data.</text>
</comment>
<name>A0AAN9TUG9_9HEMI</name>